<dbReference type="GO" id="GO:0030145">
    <property type="term" value="F:manganese ion binding"/>
    <property type="evidence" value="ECO:0007669"/>
    <property type="project" value="UniProtKB-UniRule"/>
</dbReference>
<evidence type="ECO:0000256" key="3">
    <source>
        <dbReference type="ARBA" id="ARBA00012973"/>
    </source>
</evidence>
<keyword evidence="14" id="KW-1185">Reference proteome</keyword>
<feature type="region of interest" description="Regulatory domain" evidence="11">
    <location>
        <begin position="391"/>
        <end position="514"/>
    </location>
</feature>
<dbReference type="Gene3D" id="3.20.20.70">
    <property type="entry name" value="Aldolase class I"/>
    <property type="match status" value="1"/>
</dbReference>
<comment type="cofactor">
    <cofactor evidence="11">
        <name>Mn(2+)</name>
        <dbReference type="ChEBI" id="CHEBI:29035"/>
    </cofactor>
</comment>
<dbReference type="FunFam" id="3.30.160.270:FF:000003">
    <property type="entry name" value="2-isopropylmalate synthase"/>
    <property type="match status" value="1"/>
</dbReference>
<dbReference type="InterPro" id="IPR036230">
    <property type="entry name" value="LeuA_allosteric_dom_sf"/>
</dbReference>
<evidence type="ECO:0000256" key="9">
    <source>
        <dbReference type="ARBA" id="ARBA00023211"/>
    </source>
</evidence>
<comment type="subunit">
    <text evidence="11">Homodimer.</text>
</comment>
<dbReference type="Pfam" id="PF08502">
    <property type="entry name" value="LeuA_dimer"/>
    <property type="match status" value="1"/>
</dbReference>
<dbReference type="FunFam" id="1.10.238.260:FF:000001">
    <property type="entry name" value="2-isopropylmalate synthase"/>
    <property type="match status" value="1"/>
</dbReference>
<evidence type="ECO:0000313" key="13">
    <source>
        <dbReference type="EMBL" id="SHE67761.1"/>
    </source>
</evidence>
<feature type="binding site" evidence="11">
    <location>
        <position position="14"/>
    </location>
    <ligand>
        <name>Mn(2+)</name>
        <dbReference type="ChEBI" id="CHEBI:29035"/>
    </ligand>
</feature>
<name>A0A1M4VFM1_9ACTN</name>
<dbReference type="UniPathway" id="UPA00048">
    <property type="reaction ID" value="UER00070"/>
</dbReference>
<dbReference type="PROSITE" id="PS00816">
    <property type="entry name" value="AIPM_HOMOCIT_SYNTH_2"/>
    <property type="match status" value="1"/>
</dbReference>
<dbReference type="PROSITE" id="PS00815">
    <property type="entry name" value="AIPM_HOMOCIT_SYNTH_1"/>
    <property type="match status" value="1"/>
</dbReference>
<dbReference type="GO" id="GO:0005737">
    <property type="term" value="C:cytoplasm"/>
    <property type="evidence" value="ECO:0007669"/>
    <property type="project" value="UniProtKB-UniRule"/>
</dbReference>
<dbReference type="InterPro" id="IPR002034">
    <property type="entry name" value="AIPM/Hcit_synth_CS"/>
</dbReference>
<keyword evidence="10 11" id="KW-0100">Branched-chain amino acid biosynthesis</keyword>
<protein>
    <recommendedName>
        <fullName evidence="4 11">2-isopropylmalate synthase</fullName>
        <ecNumber evidence="3 11">2.3.3.13</ecNumber>
    </recommendedName>
    <alternativeName>
        <fullName evidence="11">Alpha-IPM synthase</fullName>
    </alternativeName>
    <alternativeName>
        <fullName evidence="11">Alpha-isopropylmalate synthase</fullName>
    </alternativeName>
</protein>
<proteinExistence type="inferred from homology"/>
<dbReference type="HAMAP" id="MF_01025">
    <property type="entry name" value="LeuA_type1"/>
    <property type="match status" value="1"/>
</dbReference>
<dbReference type="AlphaFoldDB" id="A0A1M4VFM1"/>
<keyword evidence="6 11" id="KW-0028">Amino-acid biosynthesis</keyword>
<keyword evidence="8 11" id="KW-0479">Metal-binding</keyword>
<dbReference type="OrthoDB" id="9803573at2"/>
<dbReference type="GO" id="GO:0003985">
    <property type="term" value="F:acetyl-CoA C-acetyltransferase activity"/>
    <property type="evidence" value="ECO:0007669"/>
    <property type="project" value="UniProtKB-UniRule"/>
</dbReference>
<dbReference type="SUPFAM" id="SSF110921">
    <property type="entry name" value="2-isopropylmalate synthase LeuA, allosteric (dimerisation) domain"/>
    <property type="match status" value="1"/>
</dbReference>
<feature type="binding site" evidence="11">
    <location>
        <position position="202"/>
    </location>
    <ligand>
        <name>Mn(2+)</name>
        <dbReference type="ChEBI" id="CHEBI:29035"/>
    </ligand>
</feature>
<dbReference type="InterPro" id="IPR000891">
    <property type="entry name" value="PYR_CT"/>
</dbReference>
<dbReference type="Proteomes" id="UP000184295">
    <property type="component" value="Unassembled WGS sequence"/>
</dbReference>
<dbReference type="EMBL" id="FQUL01000016">
    <property type="protein sequence ID" value="SHE67761.1"/>
    <property type="molecule type" value="Genomic_DNA"/>
</dbReference>
<evidence type="ECO:0000313" key="14">
    <source>
        <dbReference type="Proteomes" id="UP000184295"/>
    </source>
</evidence>
<dbReference type="PANTHER" id="PTHR10277:SF9">
    <property type="entry name" value="2-ISOPROPYLMALATE SYNTHASE 1, CHLOROPLASTIC-RELATED"/>
    <property type="match status" value="1"/>
</dbReference>
<gene>
    <name evidence="11" type="primary">leuA</name>
    <name evidence="13" type="ORF">SAMN02745225_01303</name>
</gene>
<dbReference type="CDD" id="cd07940">
    <property type="entry name" value="DRE_TIM_IPMS"/>
    <property type="match status" value="1"/>
</dbReference>
<reference evidence="14" key="1">
    <citation type="submission" date="2016-11" db="EMBL/GenBank/DDBJ databases">
        <authorList>
            <person name="Varghese N."/>
            <person name="Submissions S."/>
        </authorList>
    </citation>
    <scope>NUCLEOTIDE SEQUENCE [LARGE SCALE GENOMIC DNA]</scope>
    <source>
        <strain evidence="14">DSM 19514</strain>
    </source>
</reference>
<dbReference type="InterPro" id="IPR013785">
    <property type="entry name" value="Aldolase_TIM"/>
</dbReference>
<keyword evidence="5 11" id="KW-0432">Leucine biosynthesis</keyword>
<comment type="catalytic activity">
    <reaction evidence="11">
        <text>3-methyl-2-oxobutanoate + acetyl-CoA + H2O = (2S)-2-isopropylmalate + CoA + H(+)</text>
        <dbReference type="Rhea" id="RHEA:21524"/>
        <dbReference type="ChEBI" id="CHEBI:1178"/>
        <dbReference type="ChEBI" id="CHEBI:11851"/>
        <dbReference type="ChEBI" id="CHEBI:15377"/>
        <dbReference type="ChEBI" id="CHEBI:15378"/>
        <dbReference type="ChEBI" id="CHEBI:57287"/>
        <dbReference type="ChEBI" id="CHEBI:57288"/>
        <dbReference type="EC" id="2.3.3.13"/>
    </reaction>
</comment>
<dbReference type="RefSeq" id="WP_072790209.1">
    <property type="nucleotide sequence ID" value="NZ_FQUL01000016.1"/>
</dbReference>
<evidence type="ECO:0000256" key="6">
    <source>
        <dbReference type="ARBA" id="ARBA00022605"/>
    </source>
</evidence>
<comment type="function">
    <text evidence="11">Catalyzes the condensation of the acetyl group of acetyl-CoA with 3-methyl-2-oxobutanoate (2-ketoisovalerate) to form 3-carboxy-3-hydroxy-4-methylpentanoate (2-isopropylmalate).</text>
</comment>
<comment type="pathway">
    <text evidence="1 11">Amino-acid biosynthesis; L-leucine biosynthesis; L-leucine from 3-methyl-2-oxobutanoate: step 1/4.</text>
</comment>
<evidence type="ECO:0000259" key="12">
    <source>
        <dbReference type="PROSITE" id="PS50991"/>
    </source>
</evidence>
<feature type="binding site" evidence="11">
    <location>
        <position position="236"/>
    </location>
    <ligand>
        <name>Mn(2+)</name>
        <dbReference type="ChEBI" id="CHEBI:29035"/>
    </ligand>
</feature>
<dbReference type="Gene3D" id="3.30.160.270">
    <property type="match status" value="1"/>
</dbReference>
<keyword evidence="11" id="KW-0963">Cytoplasm</keyword>
<evidence type="ECO:0000256" key="7">
    <source>
        <dbReference type="ARBA" id="ARBA00022679"/>
    </source>
</evidence>
<dbReference type="Gene3D" id="1.10.238.260">
    <property type="match status" value="1"/>
</dbReference>
<evidence type="ECO:0000256" key="11">
    <source>
        <dbReference type="HAMAP-Rule" id="MF_01025"/>
    </source>
</evidence>
<keyword evidence="7 11" id="KW-0808">Transferase</keyword>
<evidence type="ECO:0000256" key="2">
    <source>
        <dbReference type="ARBA" id="ARBA00009396"/>
    </source>
</evidence>
<dbReference type="SUPFAM" id="SSF51569">
    <property type="entry name" value="Aldolase"/>
    <property type="match status" value="1"/>
</dbReference>
<dbReference type="EC" id="2.3.3.13" evidence="3 11"/>
<dbReference type="Pfam" id="PF00682">
    <property type="entry name" value="HMGL-like"/>
    <property type="match status" value="1"/>
</dbReference>
<evidence type="ECO:0000256" key="1">
    <source>
        <dbReference type="ARBA" id="ARBA00004689"/>
    </source>
</evidence>
<keyword evidence="9 11" id="KW-0464">Manganese</keyword>
<dbReference type="STRING" id="1121881.SAMN02745225_01303"/>
<organism evidence="13 14">
    <name type="scientific">Ferrithrix thermotolerans DSM 19514</name>
    <dbReference type="NCBI Taxonomy" id="1121881"/>
    <lineage>
        <taxon>Bacteria</taxon>
        <taxon>Bacillati</taxon>
        <taxon>Actinomycetota</taxon>
        <taxon>Acidimicrobiia</taxon>
        <taxon>Acidimicrobiales</taxon>
        <taxon>Acidimicrobiaceae</taxon>
        <taxon>Ferrithrix</taxon>
    </lineage>
</organism>
<sequence length="514" mass="55019">MAERVVIFDTTLRDGEQSPGISLDPIEKLEIAEQLAKLNVDYIEAGFPVASQGDFDAVSEIAKQIEGPTIAALSRTHLADVDRCWEALKHAEKARIHVFISTSPSHLEHMLKMTPAQIIKETKAGVYRAKQYTEDVEFSPQDATRTPYDFMLEVLNAAVESGATTLNIPDTVGYGIPWDFGALIANIRKEIPGDYIISTHCHNDLGLATANSLAGVQNGARQVEVCVNGLGERAGNAALEEVVMALAIRSDLFPGLTTQIRTEELAKTSRLVSRLTGYPVQYNKAVVGRNAFAHESGIHQHGVLSDRSTYEIIDAKSVGQTGSQIVLGKHSGRHAFTDTLAKMGITLHGDAVNASFKRFKELADKKFEITEADIEAIVAQEMGVATHETYKLLDLTVSGGLGVMPTAKVVIDKDGDTLVGAAEGNGMIDAAGKAISKAIGVEAELVGFQVSSVTGGVDAIGDVVVQLESKGRKVSGRGISTDVVEASARAYLDAINRLMRISDRLSEVGIAETP</sequence>
<dbReference type="InterPro" id="IPR050073">
    <property type="entry name" value="2-IPM_HCS-like"/>
</dbReference>
<dbReference type="SMART" id="SM00917">
    <property type="entry name" value="LeuA_dimer"/>
    <property type="match status" value="1"/>
</dbReference>
<dbReference type="InterPro" id="IPR054691">
    <property type="entry name" value="LeuA/HCS_post-cat"/>
</dbReference>
<evidence type="ECO:0000256" key="5">
    <source>
        <dbReference type="ARBA" id="ARBA00022430"/>
    </source>
</evidence>
<comment type="similarity">
    <text evidence="2 11">Belongs to the alpha-IPM synthase/homocitrate synthase family. LeuA type 1 subfamily.</text>
</comment>
<dbReference type="InterPro" id="IPR013709">
    <property type="entry name" value="2-isopropylmalate_synth_dimer"/>
</dbReference>
<evidence type="ECO:0000256" key="8">
    <source>
        <dbReference type="ARBA" id="ARBA00022723"/>
    </source>
</evidence>
<evidence type="ECO:0000256" key="10">
    <source>
        <dbReference type="ARBA" id="ARBA00023304"/>
    </source>
</evidence>
<evidence type="ECO:0000256" key="4">
    <source>
        <dbReference type="ARBA" id="ARBA00018198"/>
    </source>
</evidence>
<feature type="domain" description="Pyruvate carboxyltransferase" evidence="12">
    <location>
        <begin position="5"/>
        <end position="266"/>
    </location>
</feature>
<dbReference type="InterPro" id="IPR005671">
    <property type="entry name" value="LeuA_bact_synth"/>
</dbReference>
<dbReference type="Pfam" id="PF22617">
    <property type="entry name" value="HCS_D2"/>
    <property type="match status" value="1"/>
</dbReference>
<dbReference type="NCBIfam" id="NF002086">
    <property type="entry name" value="PRK00915.1-3"/>
    <property type="match status" value="1"/>
</dbReference>
<dbReference type="NCBIfam" id="TIGR00973">
    <property type="entry name" value="leuA_bact"/>
    <property type="match status" value="1"/>
</dbReference>
<dbReference type="GO" id="GO:0003852">
    <property type="term" value="F:2-isopropylmalate synthase activity"/>
    <property type="evidence" value="ECO:0007669"/>
    <property type="project" value="UniProtKB-UniRule"/>
</dbReference>
<dbReference type="PANTHER" id="PTHR10277">
    <property type="entry name" value="HOMOCITRATE SYNTHASE-RELATED"/>
    <property type="match status" value="1"/>
</dbReference>
<dbReference type="PROSITE" id="PS50991">
    <property type="entry name" value="PYR_CT"/>
    <property type="match status" value="1"/>
</dbReference>
<dbReference type="FunFam" id="3.20.20.70:FF:000010">
    <property type="entry name" value="2-isopropylmalate synthase"/>
    <property type="match status" value="1"/>
</dbReference>
<feature type="binding site" evidence="11">
    <location>
        <position position="200"/>
    </location>
    <ligand>
        <name>Mn(2+)</name>
        <dbReference type="ChEBI" id="CHEBI:29035"/>
    </ligand>
</feature>
<accession>A0A1M4VFM1</accession>
<dbReference type="GO" id="GO:0009098">
    <property type="term" value="P:L-leucine biosynthetic process"/>
    <property type="evidence" value="ECO:0007669"/>
    <property type="project" value="UniProtKB-UniRule"/>
</dbReference>